<dbReference type="PROSITE" id="PS00108">
    <property type="entry name" value="PROTEIN_KINASE_ST"/>
    <property type="match status" value="1"/>
</dbReference>
<dbReference type="Proteomes" id="UP000198623">
    <property type="component" value="Unassembled WGS sequence"/>
</dbReference>
<dbReference type="Pfam" id="PF13672">
    <property type="entry name" value="PP2C_2"/>
    <property type="match status" value="1"/>
</dbReference>
<dbReference type="STRING" id="1045558.SAMN05216175_10484"/>
<evidence type="ECO:0000256" key="2">
    <source>
        <dbReference type="ARBA" id="ARBA00022741"/>
    </source>
</evidence>
<dbReference type="PANTHER" id="PTHR43289:SF6">
    <property type="entry name" value="SERINE_THREONINE-PROTEIN KINASE NEKL-3"/>
    <property type="match status" value="1"/>
</dbReference>
<feature type="domain" description="Protein kinase" evidence="6">
    <location>
        <begin position="272"/>
        <end position="540"/>
    </location>
</feature>
<dbReference type="SMART" id="SM00332">
    <property type="entry name" value="PP2Cc"/>
    <property type="match status" value="1"/>
</dbReference>
<evidence type="ECO:0000259" key="6">
    <source>
        <dbReference type="PROSITE" id="PS50011"/>
    </source>
</evidence>
<name>A0A1I2PW11_9GAMM</name>
<dbReference type="InterPro" id="IPR008271">
    <property type="entry name" value="Ser/Thr_kinase_AS"/>
</dbReference>
<feature type="transmembrane region" description="Helical" evidence="5">
    <location>
        <begin position="553"/>
        <end position="572"/>
    </location>
</feature>
<dbReference type="PROSITE" id="PS50011">
    <property type="entry name" value="PROTEIN_KINASE_DOM"/>
    <property type="match status" value="1"/>
</dbReference>
<dbReference type="SUPFAM" id="SSF56112">
    <property type="entry name" value="Protein kinase-like (PK-like)"/>
    <property type="match status" value="1"/>
</dbReference>
<dbReference type="CDD" id="cd14014">
    <property type="entry name" value="STKc_PknB_like"/>
    <property type="match status" value="1"/>
</dbReference>
<dbReference type="InterPro" id="IPR036457">
    <property type="entry name" value="PPM-type-like_dom_sf"/>
</dbReference>
<evidence type="ECO:0000256" key="5">
    <source>
        <dbReference type="SAM" id="Phobius"/>
    </source>
</evidence>
<accession>A0A1I2PW11</accession>
<gene>
    <name evidence="8" type="ORF">SAMN05216175_10484</name>
</gene>
<dbReference type="Pfam" id="PF00069">
    <property type="entry name" value="Pkinase"/>
    <property type="match status" value="1"/>
</dbReference>
<dbReference type="SMART" id="SM00220">
    <property type="entry name" value="S_TKc"/>
    <property type="match status" value="1"/>
</dbReference>
<dbReference type="CDD" id="cd00143">
    <property type="entry name" value="PP2Cc"/>
    <property type="match status" value="1"/>
</dbReference>
<dbReference type="InterPro" id="IPR011009">
    <property type="entry name" value="Kinase-like_dom_sf"/>
</dbReference>
<dbReference type="SMART" id="SM00331">
    <property type="entry name" value="PP2C_SIG"/>
    <property type="match status" value="1"/>
</dbReference>
<dbReference type="SUPFAM" id="SSF81606">
    <property type="entry name" value="PP2C-like"/>
    <property type="match status" value="1"/>
</dbReference>
<dbReference type="AlphaFoldDB" id="A0A1I2PW11"/>
<dbReference type="InterPro" id="IPR000719">
    <property type="entry name" value="Prot_kinase_dom"/>
</dbReference>
<keyword evidence="1" id="KW-0808">Transferase</keyword>
<dbReference type="Gene3D" id="1.10.510.10">
    <property type="entry name" value="Transferase(Phosphotransferase) domain 1"/>
    <property type="match status" value="1"/>
</dbReference>
<dbReference type="PANTHER" id="PTHR43289">
    <property type="entry name" value="MITOGEN-ACTIVATED PROTEIN KINASE KINASE KINASE 20-RELATED"/>
    <property type="match status" value="1"/>
</dbReference>
<evidence type="ECO:0000259" key="7">
    <source>
        <dbReference type="PROSITE" id="PS51746"/>
    </source>
</evidence>
<keyword evidence="5" id="KW-0472">Membrane</keyword>
<protein>
    <submittedName>
        <fullName evidence="8">Serine/threonine protein phosphatase PrpC</fullName>
    </submittedName>
</protein>
<keyword evidence="9" id="KW-1185">Reference proteome</keyword>
<evidence type="ECO:0000256" key="3">
    <source>
        <dbReference type="ARBA" id="ARBA00022777"/>
    </source>
</evidence>
<dbReference type="GO" id="GO:0004674">
    <property type="term" value="F:protein serine/threonine kinase activity"/>
    <property type="evidence" value="ECO:0007669"/>
    <property type="project" value="TreeGrafter"/>
</dbReference>
<sequence>MTQQLKVSVGQYSDKGRKEINQDFYGFYKPPEPQLSTKGIAFAMADGISSSDVSQIASETAVKCFLDDYFCTSDAWSVRHSAHRVLAATNSWLHTQSNNSQFRFDKDKGYVCTLSAMVFKSTTAHIFHVGDTRIYRLQNNALEQLTKDHRLWVSQDKSYLSRALGTGTELELDYQLMPLNCGDIFILATDGVYEHTDARCIISAIKQNSNNLNDAAKIIVKTAFDQGSPDNLTLQIIRVDSLPQLNTNELHQQIDELPFPHILEAREQFDGYTILREVHATSRSHVYLAQDSETNAQVIIKTPSIDLRNDPKYLERFLMEEWIARRINNAHVLKAGLQTRKRNFIYTVTEFIEGQTLTQWLIDNPQPDLETIRGIVEQIARGLRALHRMEILHQDLKPDNIMIDSSGTVKIIDFGSARVAGIVEASVDGEYNDILGTALYTAPEYFLGEGGSQRSDLYSLAVITYHMISREFPYGTQVAKARTAASQRRLSYHSVLDDERETPAWVDETLRKALHPNPYKRYEELSEFLYDLRQPNKAFLSKTRPPLIERSPVAFWQSTSLILSIIIVILLIK</sequence>
<dbReference type="PROSITE" id="PS51746">
    <property type="entry name" value="PPM_2"/>
    <property type="match status" value="1"/>
</dbReference>
<evidence type="ECO:0000313" key="9">
    <source>
        <dbReference type="Proteomes" id="UP000198623"/>
    </source>
</evidence>
<dbReference type="GO" id="GO:0005524">
    <property type="term" value="F:ATP binding"/>
    <property type="evidence" value="ECO:0007669"/>
    <property type="project" value="UniProtKB-KW"/>
</dbReference>
<keyword evidence="5" id="KW-1133">Transmembrane helix</keyword>
<proteinExistence type="predicted"/>
<dbReference type="Gene3D" id="3.60.40.10">
    <property type="entry name" value="PPM-type phosphatase domain"/>
    <property type="match status" value="1"/>
</dbReference>
<keyword evidence="4" id="KW-0067">ATP-binding</keyword>
<dbReference type="EMBL" id="FOOU01000004">
    <property type="protein sequence ID" value="SFG19790.1"/>
    <property type="molecule type" value="Genomic_DNA"/>
</dbReference>
<evidence type="ECO:0000256" key="1">
    <source>
        <dbReference type="ARBA" id="ARBA00022679"/>
    </source>
</evidence>
<organism evidence="8 9">
    <name type="scientific">Neptunomonas qingdaonensis</name>
    <dbReference type="NCBI Taxonomy" id="1045558"/>
    <lineage>
        <taxon>Bacteria</taxon>
        <taxon>Pseudomonadati</taxon>
        <taxon>Pseudomonadota</taxon>
        <taxon>Gammaproteobacteria</taxon>
        <taxon>Oceanospirillales</taxon>
        <taxon>Oceanospirillaceae</taxon>
        <taxon>Neptunomonas</taxon>
    </lineage>
</organism>
<evidence type="ECO:0000313" key="8">
    <source>
        <dbReference type="EMBL" id="SFG19790.1"/>
    </source>
</evidence>
<keyword evidence="2" id="KW-0547">Nucleotide-binding</keyword>
<feature type="domain" description="PPM-type phosphatase" evidence="7">
    <location>
        <begin position="8"/>
        <end position="239"/>
    </location>
</feature>
<dbReference type="OrthoDB" id="9801841at2"/>
<dbReference type="InterPro" id="IPR001932">
    <property type="entry name" value="PPM-type_phosphatase-like_dom"/>
</dbReference>
<evidence type="ECO:0000256" key="4">
    <source>
        <dbReference type="ARBA" id="ARBA00022840"/>
    </source>
</evidence>
<dbReference type="Gene3D" id="3.30.200.20">
    <property type="entry name" value="Phosphorylase Kinase, domain 1"/>
    <property type="match status" value="1"/>
</dbReference>
<dbReference type="RefSeq" id="WP_090726333.1">
    <property type="nucleotide sequence ID" value="NZ_FOOU01000004.1"/>
</dbReference>
<keyword evidence="5" id="KW-0812">Transmembrane</keyword>
<keyword evidence="3" id="KW-0418">Kinase</keyword>
<reference evidence="9" key="1">
    <citation type="submission" date="2016-10" db="EMBL/GenBank/DDBJ databases">
        <authorList>
            <person name="Varghese N."/>
            <person name="Submissions S."/>
        </authorList>
    </citation>
    <scope>NUCLEOTIDE SEQUENCE [LARGE SCALE GENOMIC DNA]</scope>
    <source>
        <strain evidence="9">CGMCC 1.10971</strain>
    </source>
</reference>